<dbReference type="Gene3D" id="3.20.20.30">
    <property type="entry name" value="Luciferase-like domain"/>
    <property type="match status" value="1"/>
</dbReference>
<reference evidence="3 4" key="1">
    <citation type="journal article" date="2019" name="Int. J. Syst. Evol. Microbiol.">
        <title>The Global Catalogue of Microorganisms (GCM) 10K type strain sequencing project: providing services to taxonomists for standard genome sequencing and annotation.</title>
        <authorList>
            <consortium name="The Broad Institute Genomics Platform"/>
            <consortium name="The Broad Institute Genome Sequencing Center for Infectious Disease"/>
            <person name="Wu L."/>
            <person name="Ma J."/>
        </authorList>
    </citation>
    <scope>NUCLEOTIDE SEQUENCE [LARGE SCALE GENOMIC DNA]</scope>
    <source>
        <strain evidence="3 4">CGMCC 1.15824</strain>
    </source>
</reference>
<dbReference type="CDD" id="cd01097">
    <property type="entry name" value="Tetrahydromethanopterin_reductase"/>
    <property type="match status" value="1"/>
</dbReference>
<dbReference type="InterPro" id="IPR050564">
    <property type="entry name" value="F420-G6PD/mer"/>
</dbReference>
<evidence type="ECO:0000256" key="1">
    <source>
        <dbReference type="ARBA" id="ARBA00023002"/>
    </source>
</evidence>
<dbReference type="InterPro" id="IPR022315">
    <property type="entry name" value="F420_OxRdatse_CPS4043_pred"/>
</dbReference>
<name>A0ABD5QLF1_9EURY</name>
<dbReference type="Pfam" id="PF00296">
    <property type="entry name" value="Bac_luciferase"/>
    <property type="match status" value="1"/>
</dbReference>
<dbReference type="InterPro" id="IPR011251">
    <property type="entry name" value="Luciferase-like_dom"/>
</dbReference>
<keyword evidence="4" id="KW-1185">Reference proteome</keyword>
<evidence type="ECO:0000313" key="3">
    <source>
        <dbReference type="EMBL" id="MFC4989857.1"/>
    </source>
</evidence>
<evidence type="ECO:0000259" key="2">
    <source>
        <dbReference type="Pfam" id="PF00296"/>
    </source>
</evidence>
<accession>A0ABD5QLF1</accession>
<protein>
    <submittedName>
        <fullName evidence="3">TIGR03842 family LLM class F420-dependent oxidoreductase</fullName>
    </submittedName>
</protein>
<dbReference type="InterPro" id="IPR036661">
    <property type="entry name" value="Luciferase-like_sf"/>
</dbReference>
<dbReference type="SUPFAM" id="SSF51679">
    <property type="entry name" value="Bacterial luciferase-like"/>
    <property type="match status" value="1"/>
</dbReference>
<gene>
    <name evidence="3" type="ORF">ACFPFO_19245</name>
</gene>
<dbReference type="GO" id="GO:0016491">
    <property type="term" value="F:oxidoreductase activity"/>
    <property type="evidence" value="ECO:0007669"/>
    <property type="project" value="UniProtKB-KW"/>
</dbReference>
<dbReference type="PANTHER" id="PTHR43244:SF1">
    <property type="entry name" value="5,10-METHYLENETETRAHYDROMETHANOPTERIN REDUCTASE"/>
    <property type="match status" value="1"/>
</dbReference>
<comment type="caution">
    <text evidence="3">The sequence shown here is derived from an EMBL/GenBank/DDBJ whole genome shotgun (WGS) entry which is preliminary data.</text>
</comment>
<evidence type="ECO:0000313" key="4">
    <source>
        <dbReference type="Proteomes" id="UP001595925"/>
    </source>
</evidence>
<dbReference type="RefSeq" id="WP_114578261.1">
    <property type="nucleotide sequence ID" value="NZ_JAIVEF010000008.1"/>
</dbReference>
<organism evidence="3 4">
    <name type="scientific">Saliphagus infecundisoli</name>
    <dbReference type="NCBI Taxonomy" id="1849069"/>
    <lineage>
        <taxon>Archaea</taxon>
        <taxon>Methanobacteriati</taxon>
        <taxon>Methanobacteriota</taxon>
        <taxon>Stenosarchaea group</taxon>
        <taxon>Halobacteria</taxon>
        <taxon>Halobacteriales</taxon>
        <taxon>Natrialbaceae</taxon>
        <taxon>Saliphagus</taxon>
    </lineage>
</organism>
<dbReference type="Proteomes" id="UP001595925">
    <property type="component" value="Unassembled WGS sequence"/>
</dbReference>
<keyword evidence="1" id="KW-0560">Oxidoreductase</keyword>
<dbReference type="PANTHER" id="PTHR43244">
    <property type="match status" value="1"/>
</dbReference>
<proteinExistence type="predicted"/>
<sequence>MPLEEFAITFKGDISPERTVALAGLAEDAGFDYGWFYDSHVLWKDPYPQMTQLLENTDRMKTGTLVTNPKVRDVSVTASSFAGLNQLSGGRAELGIGRGDSSLRMLGEEPVPWHEFEEQVDYIRELHRGEAIEHPDTGREIELTWTDTELVTWVAAYGPKMLELAGRIADGVILQISDPYLVGWFVDQIREGARKHGRDPDEIRVMSCAPVWLSEDEEEARDRLRWFLAMVGNHVADLVDTHHKGDQLPEELTNYIEGRKGEGAEGGYDYTEHAEQDADHLEWIPDPMIDRFCVLGTPEEHVAKLEELEDRGVDQFNVYLMSGEEARHVETYGREVIPAFTDGKQYAEAGIDS</sequence>
<dbReference type="NCBIfam" id="TIGR03842">
    <property type="entry name" value="F420_CPS_4043"/>
    <property type="match status" value="1"/>
</dbReference>
<feature type="domain" description="Luciferase-like" evidence="2">
    <location>
        <begin position="15"/>
        <end position="315"/>
    </location>
</feature>
<dbReference type="EMBL" id="JBHSJG010000055">
    <property type="protein sequence ID" value="MFC4989857.1"/>
    <property type="molecule type" value="Genomic_DNA"/>
</dbReference>
<dbReference type="AlphaFoldDB" id="A0ABD5QLF1"/>